<sequence length="28" mass="3214">MDARPDAADTPKLKERMPTLRAQNPYIN</sequence>
<feature type="region of interest" description="Disordered" evidence="1">
    <location>
        <begin position="1"/>
        <end position="28"/>
    </location>
</feature>
<evidence type="ECO:0000256" key="1">
    <source>
        <dbReference type="SAM" id="MobiDB-lite"/>
    </source>
</evidence>
<dbReference type="EMBL" id="AAKL01000038">
    <property type="protein sequence ID" value="EAP72000.1"/>
    <property type="molecule type" value="Genomic_DNA"/>
</dbReference>
<comment type="caution">
    <text evidence="2">The sequence shown here is derived from an EMBL/GenBank/DDBJ whole genome shotgun (WGS) entry which is preliminary data.</text>
</comment>
<organism evidence="2 3">
    <name type="scientific">Ralstonia solanacearum (strain UW551)</name>
    <dbReference type="NCBI Taxonomy" id="342110"/>
    <lineage>
        <taxon>Bacteria</taxon>
        <taxon>Pseudomonadati</taxon>
        <taxon>Pseudomonadota</taxon>
        <taxon>Betaproteobacteria</taxon>
        <taxon>Burkholderiales</taxon>
        <taxon>Burkholderiaceae</taxon>
        <taxon>Ralstonia</taxon>
        <taxon>Ralstonia solanacearum species complex</taxon>
    </lineage>
</organism>
<name>A0AB33VAY4_RALSU</name>
<feature type="compositionally biased region" description="Basic and acidic residues" evidence="1">
    <location>
        <begin position="1"/>
        <end position="18"/>
    </location>
</feature>
<accession>A0AB33VAY4</accession>
<dbReference type="AlphaFoldDB" id="A0AB33VAY4"/>
<reference evidence="2 3" key="1">
    <citation type="journal article" date="2006" name="Mol. Plant Microbe Interact.">
        <title>Identification of open reading frames unique to a select agent: Ralstonia solanacearum race 3 biovar 2.</title>
        <authorList>
            <person name="Gabriel D.W."/>
            <person name="Allen C."/>
            <person name="Schell M."/>
            <person name="Denny T.P."/>
            <person name="Greenberg J.T."/>
            <person name="Duan Y.P."/>
            <person name="Flores-Cruz Z."/>
            <person name="Huang Q."/>
            <person name="Clifford J.M."/>
            <person name="Presting G."/>
            <person name="Gonzalez E.T."/>
            <person name="Reddy J."/>
            <person name="Elphinstone J."/>
            <person name="Swanson J."/>
            <person name="Yao J."/>
            <person name="Mulholland V."/>
            <person name="Liu L."/>
            <person name="Farmerie W."/>
            <person name="Patnaikuni M."/>
            <person name="Balogh B."/>
            <person name="Norman D."/>
            <person name="Alvarez A."/>
            <person name="Castillo J.A."/>
            <person name="Jones J."/>
            <person name="Saddler G."/>
            <person name="Walunas T."/>
            <person name="Zhukov A."/>
            <person name="Mikhailova N."/>
        </authorList>
    </citation>
    <scope>NUCLEOTIDE SEQUENCE [LARGE SCALE GENOMIC DNA]</scope>
    <source>
        <strain evidence="2 3">UW551</strain>
    </source>
</reference>
<gene>
    <name evidence="2" type="ORF">RRSL_01673</name>
</gene>
<proteinExistence type="predicted"/>
<evidence type="ECO:0000313" key="3">
    <source>
        <dbReference type="Proteomes" id="UP000005933"/>
    </source>
</evidence>
<dbReference type="Proteomes" id="UP000005933">
    <property type="component" value="Unassembled WGS sequence"/>
</dbReference>
<protein>
    <submittedName>
        <fullName evidence="2">Uncharacterized protein</fullName>
    </submittedName>
</protein>
<evidence type="ECO:0000313" key="2">
    <source>
        <dbReference type="EMBL" id="EAP72000.1"/>
    </source>
</evidence>